<evidence type="ECO:0000313" key="2">
    <source>
        <dbReference type="WBParaSite" id="PSU_v2.g10475.t1"/>
    </source>
</evidence>
<name>A0A914XXK2_9BILA</name>
<organism evidence="1 2">
    <name type="scientific">Panagrolaimus superbus</name>
    <dbReference type="NCBI Taxonomy" id="310955"/>
    <lineage>
        <taxon>Eukaryota</taxon>
        <taxon>Metazoa</taxon>
        <taxon>Ecdysozoa</taxon>
        <taxon>Nematoda</taxon>
        <taxon>Chromadorea</taxon>
        <taxon>Rhabditida</taxon>
        <taxon>Tylenchina</taxon>
        <taxon>Panagrolaimomorpha</taxon>
        <taxon>Panagrolaimoidea</taxon>
        <taxon>Panagrolaimidae</taxon>
        <taxon>Panagrolaimus</taxon>
    </lineage>
</organism>
<reference evidence="2" key="1">
    <citation type="submission" date="2022-11" db="UniProtKB">
        <authorList>
            <consortium name="WormBaseParasite"/>
        </authorList>
    </citation>
    <scope>IDENTIFICATION</scope>
</reference>
<dbReference type="WBParaSite" id="PSU_v2.g10475.t1">
    <property type="protein sequence ID" value="PSU_v2.g10475.t1"/>
    <property type="gene ID" value="PSU_v2.g10475"/>
</dbReference>
<protein>
    <submittedName>
        <fullName evidence="2">Uncharacterized protein</fullName>
    </submittedName>
</protein>
<dbReference type="AlphaFoldDB" id="A0A914XXK2"/>
<keyword evidence="1" id="KW-1185">Reference proteome</keyword>
<accession>A0A914XXK2</accession>
<proteinExistence type="predicted"/>
<dbReference type="Proteomes" id="UP000887577">
    <property type="component" value="Unplaced"/>
</dbReference>
<evidence type="ECO:0000313" key="1">
    <source>
        <dbReference type="Proteomes" id="UP000887577"/>
    </source>
</evidence>
<sequence>MEGDFHSTQTWPKSQNPQKLLCNYQTRARLQTTLANLKHYSKNDEKVNELITSLYDVLAKIDIDKGGSSFSNASASDISQHQKIGIIREEPHFESMILCDTTSSKPISRVSSIQYVDGIDGEIRIENIVKEDEIEPVRIN</sequence>